<keyword evidence="3" id="KW-1185">Reference proteome</keyword>
<evidence type="ECO:0000313" key="3">
    <source>
        <dbReference type="Proteomes" id="UP000271974"/>
    </source>
</evidence>
<comment type="caution">
    <text evidence="2">The sequence shown here is derived from an EMBL/GenBank/DDBJ whole genome shotgun (WGS) entry which is preliminary data.</text>
</comment>
<gene>
    <name evidence="2" type="ORF">EGW08_004730</name>
</gene>
<dbReference type="AlphaFoldDB" id="A0A433U0Z3"/>
<organism evidence="2 3">
    <name type="scientific">Elysia chlorotica</name>
    <name type="common">Eastern emerald elysia</name>
    <name type="synonym">Sea slug</name>
    <dbReference type="NCBI Taxonomy" id="188477"/>
    <lineage>
        <taxon>Eukaryota</taxon>
        <taxon>Metazoa</taxon>
        <taxon>Spiralia</taxon>
        <taxon>Lophotrochozoa</taxon>
        <taxon>Mollusca</taxon>
        <taxon>Gastropoda</taxon>
        <taxon>Heterobranchia</taxon>
        <taxon>Euthyneura</taxon>
        <taxon>Panpulmonata</taxon>
        <taxon>Sacoglossa</taxon>
        <taxon>Placobranchoidea</taxon>
        <taxon>Plakobranchidae</taxon>
        <taxon>Elysia</taxon>
    </lineage>
</organism>
<dbReference type="EMBL" id="RQTK01000109">
    <property type="protein sequence ID" value="RUS87476.1"/>
    <property type="molecule type" value="Genomic_DNA"/>
</dbReference>
<feature type="chain" id="PRO_5019010130" evidence="1">
    <location>
        <begin position="16"/>
        <end position="156"/>
    </location>
</feature>
<protein>
    <submittedName>
        <fullName evidence="2">Uncharacterized protein</fullName>
    </submittedName>
</protein>
<feature type="non-terminal residue" evidence="2">
    <location>
        <position position="156"/>
    </location>
</feature>
<feature type="non-terminal residue" evidence="2">
    <location>
        <position position="1"/>
    </location>
</feature>
<proteinExistence type="predicted"/>
<keyword evidence="1" id="KW-0732">Signal</keyword>
<dbReference type="Proteomes" id="UP000271974">
    <property type="component" value="Unassembled WGS sequence"/>
</dbReference>
<accession>A0A433U0Z3</accession>
<evidence type="ECO:0000313" key="2">
    <source>
        <dbReference type="EMBL" id="RUS87476.1"/>
    </source>
</evidence>
<evidence type="ECO:0000256" key="1">
    <source>
        <dbReference type="SAM" id="SignalP"/>
    </source>
</evidence>
<sequence>HLLFLLSNTLLSAETGLLDLLSAGLSLVAHLLQKFGSGLFCLPLVDRLHQHSLVLEAITLALHVHFKIILHVLVDFLGLSVFPEQPTKNPHAPNPEDLHRHTSLTFPFAMPHMATFTASFSIFTNACPGVHFYRFTDDQTIFYQFSDILTYMRLGN</sequence>
<feature type="signal peptide" evidence="1">
    <location>
        <begin position="1"/>
        <end position="15"/>
    </location>
</feature>
<name>A0A433U0Z3_ELYCH</name>
<reference evidence="2 3" key="1">
    <citation type="submission" date="2019-01" db="EMBL/GenBank/DDBJ databases">
        <title>A draft genome assembly of the solar-powered sea slug Elysia chlorotica.</title>
        <authorList>
            <person name="Cai H."/>
            <person name="Li Q."/>
            <person name="Fang X."/>
            <person name="Li J."/>
            <person name="Curtis N.E."/>
            <person name="Altenburger A."/>
            <person name="Shibata T."/>
            <person name="Feng M."/>
            <person name="Maeda T."/>
            <person name="Schwartz J.A."/>
            <person name="Shigenobu S."/>
            <person name="Lundholm N."/>
            <person name="Nishiyama T."/>
            <person name="Yang H."/>
            <person name="Hasebe M."/>
            <person name="Li S."/>
            <person name="Pierce S.K."/>
            <person name="Wang J."/>
        </authorList>
    </citation>
    <scope>NUCLEOTIDE SEQUENCE [LARGE SCALE GENOMIC DNA]</scope>
    <source>
        <strain evidence="2">EC2010</strain>
        <tissue evidence="2">Whole organism of an adult</tissue>
    </source>
</reference>
<dbReference type="OrthoDB" id="10618475at2759"/>